<keyword evidence="1" id="KW-0677">Repeat</keyword>
<evidence type="ECO:0000256" key="1">
    <source>
        <dbReference type="ARBA" id="ARBA00022737"/>
    </source>
</evidence>
<reference evidence="4 5" key="1">
    <citation type="journal article" date="2018" name="IMA Fungus">
        <title>IMA Genome-F 9: Draft genome sequence of Annulohypoxylon stygium, Aspergillus mulundensis, Berkeleyomyces basicola (syn. Thielaviopsis basicola), Ceratocystis smalleyi, two Cercospora beticola strains, Coleophoma cylindrospora, Fusarium fracticaudum, Phialophora cf. hyalina, and Morchella septimelata.</title>
        <authorList>
            <person name="Wingfield B.D."/>
            <person name="Bills G.F."/>
            <person name="Dong Y."/>
            <person name="Huang W."/>
            <person name="Nel W.J."/>
            <person name="Swalarsk-Parry B.S."/>
            <person name="Vaghefi N."/>
            <person name="Wilken P.M."/>
            <person name="An Z."/>
            <person name="de Beer Z.W."/>
            <person name="De Vos L."/>
            <person name="Chen L."/>
            <person name="Duong T.A."/>
            <person name="Gao Y."/>
            <person name="Hammerbacher A."/>
            <person name="Kikkert J.R."/>
            <person name="Li Y."/>
            <person name="Li H."/>
            <person name="Li K."/>
            <person name="Li Q."/>
            <person name="Liu X."/>
            <person name="Ma X."/>
            <person name="Naidoo K."/>
            <person name="Pethybridge S.J."/>
            <person name="Sun J."/>
            <person name="Steenkamp E.T."/>
            <person name="van der Nest M.A."/>
            <person name="van Wyk S."/>
            <person name="Wingfield M.J."/>
            <person name="Xiong C."/>
            <person name="Yue Q."/>
            <person name="Zhang X."/>
        </authorList>
    </citation>
    <scope>NUCLEOTIDE SEQUENCE [LARGE SCALE GENOMIC DNA]</scope>
    <source>
        <strain evidence="4 5">BP 5553</strain>
    </source>
</reference>
<comment type="caution">
    <text evidence="4">The sequence shown here is derived from an EMBL/GenBank/DDBJ whole genome shotgun (WGS) entry which is preliminary data.</text>
</comment>
<dbReference type="Pfam" id="PF00023">
    <property type="entry name" value="Ank"/>
    <property type="match status" value="1"/>
</dbReference>
<dbReference type="GeneID" id="43603314"/>
<feature type="repeat" description="ANK" evidence="3">
    <location>
        <begin position="808"/>
        <end position="840"/>
    </location>
</feature>
<dbReference type="SUPFAM" id="SSF48403">
    <property type="entry name" value="Ankyrin repeat"/>
    <property type="match status" value="1"/>
</dbReference>
<feature type="repeat" description="ANK" evidence="3">
    <location>
        <begin position="841"/>
        <end position="873"/>
    </location>
</feature>
<sequence>MVNTHFDIFHFILLGNCTLLYGSRKIDSLRELASGAGADGRRIPAIDIVAVHGLNPFNNEGHAFNTWRKPHDTGHLWLEDAFPKVQPNARVYLYEYNSSPVFEASKDSFVGEANQLLDEILGARRTIALVNAWANEQYRGIQSSTYGLMFFGTPHTGPGSNPEVRLGMVCAKVARSLPGIQSTSLLETLERGSLFSDFLREAFRHQLEAYRVVSCYEGVGDIVPFDSAVMNLPGNRETQLRINADHRNMCRFDPSVSADLDNYRKVERNLQMLCVDALIGFPKENEEQEKSLQLHQGGIDLGNSLFESLQISQNNISMPVTINIGKVPDLAWTVYRSCIQSPSSPEFARVATDVSYLHSALRMTHEMVEGDTFSKDYRSQIREISGSCFEALQDLQSAIGDFKALPSHSQNSWSRMGFESRKFASIEERLKSTTSMVTELNQALSSGSMNRLVDGLNHLVEEATADDTRSSIISSNISHVSESLSIWDEESWTQLQRELENCGVSPRILVDQRKFIFKWVKNAIEAGRIPLEDQKLESEVLVDESAASNSALRNASASETEHSEHVNPGSKKYSFIRRLRFGVFRGQSSLFAAVQQGDFVKVNELLSFGIPIDVSDKSGKTVLHIAILNGDIEMIKLLLEKGTANWGISDRHYKAMGIALYTKSWRVVEYLLKPGFKYNNSSCLYIIEYGPVELKRQWLKIFDVRGNSRLLFHVASLGDVGNFQLLLNEGANVRVRTKQQYFPPYSDCYPTGGLTPLHIASANCNVPLMELILDNGAEIDDIDDDGGTSLHKVPCASDGLGISYRDNQGLRKLKRTCSSGTDIAIKFLLDRGANINSKNDMGQTVLHLSAMYNEDLALAVLIQNGSDIGLTDHKGNTALHASTSAEKFRGSRRLGEVAIPASIFHWNEKGMMLLLDHGAQVNAKNTLGRTPLHLASEDGNEGLAKILLDHGADVDAVDRRHWTALHLAVWNQSMPLILLLLRHGSTITMKASHGSKSMTALEMARSQNYDPIVNLLELNP</sequence>
<dbReference type="PROSITE" id="PS50088">
    <property type="entry name" value="ANK_REPEAT"/>
    <property type="match status" value="7"/>
</dbReference>
<dbReference type="AlphaFoldDB" id="A0A370T9D2"/>
<feature type="repeat" description="ANK" evidence="3">
    <location>
        <begin position="960"/>
        <end position="992"/>
    </location>
</feature>
<dbReference type="Proteomes" id="UP000254866">
    <property type="component" value="Unassembled WGS sequence"/>
</dbReference>
<dbReference type="SMART" id="SM00248">
    <property type="entry name" value="ANK"/>
    <property type="match status" value="9"/>
</dbReference>
<feature type="repeat" description="ANK" evidence="3">
    <location>
        <begin position="752"/>
        <end position="784"/>
    </location>
</feature>
<dbReference type="PROSITE" id="PS50297">
    <property type="entry name" value="ANK_REP_REGION"/>
    <property type="match status" value="4"/>
</dbReference>
<feature type="repeat" description="ANK" evidence="3">
    <location>
        <begin position="585"/>
        <end position="617"/>
    </location>
</feature>
<accession>A0A370T9D2</accession>
<dbReference type="STRING" id="2656787.A0A370T9D2"/>
<gene>
    <name evidence="4" type="ORF">BP5553_10465</name>
</gene>
<dbReference type="OrthoDB" id="341259at2759"/>
<keyword evidence="2 3" id="KW-0040">ANK repeat</keyword>
<dbReference type="RefSeq" id="XP_031864795.1">
    <property type="nucleotide sequence ID" value="XM_032019088.1"/>
</dbReference>
<feature type="repeat" description="ANK" evidence="3">
    <location>
        <begin position="927"/>
        <end position="959"/>
    </location>
</feature>
<dbReference type="Pfam" id="PF12796">
    <property type="entry name" value="Ank_2"/>
    <property type="match status" value="3"/>
</dbReference>
<dbReference type="PRINTS" id="PR01415">
    <property type="entry name" value="ANKYRIN"/>
</dbReference>
<dbReference type="InterPro" id="IPR002110">
    <property type="entry name" value="Ankyrin_rpt"/>
</dbReference>
<organism evidence="4 5">
    <name type="scientific">Venustampulla echinocandica</name>
    <dbReference type="NCBI Taxonomy" id="2656787"/>
    <lineage>
        <taxon>Eukaryota</taxon>
        <taxon>Fungi</taxon>
        <taxon>Dikarya</taxon>
        <taxon>Ascomycota</taxon>
        <taxon>Pezizomycotina</taxon>
        <taxon>Leotiomycetes</taxon>
        <taxon>Helotiales</taxon>
        <taxon>Pleuroascaceae</taxon>
        <taxon>Venustampulla</taxon>
    </lineage>
</organism>
<evidence type="ECO:0000256" key="3">
    <source>
        <dbReference type="PROSITE-ProRule" id="PRU00023"/>
    </source>
</evidence>
<name>A0A370T9D2_9HELO</name>
<dbReference type="PANTHER" id="PTHR24171:SF9">
    <property type="entry name" value="ANKYRIN REPEAT DOMAIN-CONTAINING PROTEIN 39"/>
    <property type="match status" value="1"/>
</dbReference>
<evidence type="ECO:0000313" key="5">
    <source>
        <dbReference type="Proteomes" id="UP000254866"/>
    </source>
</evidence>
<feature type="repeat" description="ANK" evidence="3">
    <location>
        <begin position="618"/>
        <end position="642"/>
    </location>
</feature>
<dbReference type="EMBL" id="NPIC01000016">
    <property type="protein sequence ID" value="RDL30187.1"/>
    <property type="molecule type" value="Genomic_DNA"/>
</dbReference>
<dbReference type="PANTHER" id="PTHR24171">
    <property type="entry name" value="ANKYRIN REPEAT DOMAIN-CONTAINING PROTEIN 39-RELATED"/>
    <property type="match status" value="1"/>
</dbReference>
<keyword evidence="5" id="KW-1185">Reference proteome</keyword>
<evidence type="ECO:0000313" key="4">
    <source>
        <dbReference type="EMBL" id="RDL30187.1"/>
    </source>
</evidence>
<dbReference type="Gene3D" id="1.25.40.20">
    <property type="entry name" value="Ankyrin repeat-containing domain"/>
    <property type="match status" value="3"/>
</dbReference>
<proteinExistence type="predicted"/>
<evidence type="ECO:0000256" key="2">
    <source>
        <dbReference type="ARBA" id="ARBA00023043"/>
    </source>
</evidence>
<protein>
    <submittedName>
        <fullName evidence="4">Uncharacterized protein</fullName>
    </submittedName>
</protein>
<dbReference type="InterPro" id="IPR036770">
    <property type="entry name" value="Ankyrin_rpt-contain_sf"/>
</dbReference>